<comment type="caution">
    <text evidence="1">The sequence shown here is derived from an EMBL/GenBank/DDBJ whole genome shotgun (WGS) entry which is preliminary data.</text>
</comment>
<organism evidence="1 2">
    <name type="scientific">Trifolium medium</name>
    <dbReference type="NCBI Taxonomy" id="97028"/>
    <lineage>
        <taxon>Eukaryota</taxon>
        <taxon>Viridiplantae</taxon>
        <taxon>Streptophyta</taxon>
        <taxon>Embryophyta</taxon>
        <taxon>Tracheophyta</taxon>
        <taxon>Spermatophyta</taxon>
        <taxon>Magnoliopsida</taxon>
        <taxon>eudicotyledons</taxon>
        <taxon>Gunneridae</taxon>
        <taxon>Pentapetalae</taxon>
        <taxon>rosids</taxon>
        <taxon>fabids</taxon>
        <taxon>Fabales</taxon>
        <taxon>Fabaceae</taxon>
        <taxon>Papilionoideae</taxon>
        <taxon>50 kb inversion clade</taxon>
        <taxon>NPAAA clade</taxon>
        <taxon>Hologalegina</taxon>
        <taxon>IRL clade</taxon>
        <taxon>Trifolieae</taxon>
        <taxon>Trifolium</taxon>
    </lineage>
</organism>
<accession>A0A392W2N9</accession>
<feature type="non-terminal residue" evidence="1">
    <location>
        <position position="39"/>
    </location>
</feature>
<dbReference type="Proteomes" id="UP000265520">
    <property type="component" value="Unassembled WGS sequence"/>
</dbReference>
<reference evidence="1 2" key="1">
    <citation type="journal article" date="2018" name="Front. Plant Sci.">
        <title>Red Clover (Trifolium pratense) and Zigzag Clover (T. medium) - A Picture of Genomic Similarities and Differences.</title>
        <authorList>
            <person name="Dluhosova J."/>
            <person name="Istvanek J."/>
            <person name="Nedelnik J."/>
            <person name="Repkova J."/>
        </authorList>
    </citation>
    <scope>NUCLEOTIDE SEQUENCE [LARGE SCALE GENOMIC DNA]</scope>
    <source>
        <strain evidence="2">cv. 10/8</strain>
        <tissue evidence="1">Leaf</tissue>
    </source>
</reference>
<keyword evidence="2" id="KW-1185">Reference proteome</keyword>
<sequence>MVPSTSASSSIMAFCSHDLGRSLGGRGLMYGCDIRKYHL</sequence>
<proteinExistence type="predicted"/>
<evidence type="ECO:0000313" key="1">
    <source>
        <dbReference type="EMBL" id="MCI93175.1"/>
    </source>
</evidence>
<name>A0A392W2N9_9FABA</name>
<protein>
    <submittedName>
        <fullName evidence="1">Uncharacterized protein</fullName>
    </submittedName>
</protein>
<dbReference type="AlphaFoldDB" id="A0A392W2N9"/>
<evidence type="ECO:0000313" key="2">
    <source>
        <dbReference type="Proteomes" id="UP000265520"/>
    </source>
</evidence>
<dbReference type="EMBL" id="LXQA011321810">
    <property type="protein sequence ID" value="MCI93175.1"/>
    <property type="molecule type" value="Genomic_DNA"/>
</dbReference>